<proteinExistence type="predicted"/>
<feature type="compositionally biased region" description="Basic residues" evidence="1">
    <location>
        <begin position="17"/>
        <end position="31"/>
    </location>
</feature>
<accession>A0A6A4LAK8</accession>
<feature type="non-terminal residue" evidence="2">
    <location>
        <position position="1"/>
    </location>
</feature>
<dbReference type="InterPro" id="IPR015943">
    <property type="entry name" value="WD40/YVTN_repeat-like_dom_sf"/>
</dbReference>
<dbReference type="InterPro" id="IPR019775">
    <property type="entry name" value="WD40_repeat_CS"/>
</dbReference>
<dbReference type="Gene3D" id="2.130.10.10">
    <property type="entry name" value="YVTN repeat-like/Quinoprotein amine dehydrogenase"/>
    <property type="match status" value="1"/>
</dbReference>
<dbReference type="OrthoDB" id="760263at2759"/>
<organism evidence="2 3">
    <name type="scientific">Rhododendron williamsianum</name>
    <dbReference type="NCBI Taxonomy" id="262921"/>
    <lineage>
        <taxon>Eukaryota</taxon>
        <taxon>Viridiplantae</taxon>
        <taxon>Streptophyta</taxon>
        <taxon>Embryophyta</taxon>
        <taxon>Tracheophyta</taxon>
        <taxon>Spermatophyta</taxon>
        <taxon>Magnoliopsida</taxon>
        <taxon>eudicotyledons</taxon>
        <taxon>Gunneridae</taxon>
        <taxon>Pentapetalae</taxon>
        <taxon>asterids</taxon>
        <taxon>Ericales</taxon>
        <taxon>Ericaceae</taxon>
        <taxon>Ericoideae</taxon>
        <taxon>Rhodoreae</taxon>
        <taxon>Rhododendron</taxon>
    </lineage>
</organism>
<comment type="caution">
    <text evidence="2">The sequence shown here is derived from an EMBL/GenBank/DDBJ whole genome shotgun (WGS) entry which is preliminary data.</text>
</comment>
<feature type="region of interest" description="Disordered" evidence="1">
    <location>
        <begin position="1"/>
        <end position="49"/>
    </location>
</feature>
<evidence type="ECO:0000313" key="3">
    <source>
        <dbReference type="Proteomes" id="UP000428333"/>
    </source>
</evidence>
<evidence type="ECO:0000256" key="1">
    <source>
        <dbReference type="SAM" id="MobiDB-lite"/>
    </source>
</evidence>
<dbReference type="AlphaFoldDB" id="A0A6A4LAK8"/>
<dbReference type="Proteomes" id="UP000428333">
    <property type="component" value="Linkage Group LG07"/>
</dbReference>
<dbReference type="InterPro" id="IPR036322">
    <property type="entry name" value="WD40_repeat_dom_sf"/>
</dbReference>
<dbReference type="PANTHER" id="PTHR19855:SF31">
    <property type="entry name" value="TRANSCRIPTIONAL REGULATOR STERILE APETALA"/>
    <property type="match status" value="1"/>
</dbReference>
<protein>
    <recommendedName>
        <fullName evidence="4">F-box domain-containing protein</fullName>
    </recommendedName>
</protein>
<gene>
    <name evidence="2" type="ORF">C3L33_11744</name>
</gene>
<evidence type="ECO:0000313" key="2">
    <source>
        <dbReference type="EMBL" id="KAE9456373.1"/>
    </source>
</evidence>
<dbReference type="SUPFAM" id="SSF81383">
    <property type="entry name" value="F-box domain"/>
    <property type="match status" value="1"/>
</dbReference>
<name>A0A6A4LAK8_9ERIC</name>
<dbReference type="PROSITE" id="PS00678">
    <property type="entry name" value="WD_REPEATS_1"/>
    <property type="match status" value="1"/>
</dbReference>
<dbReference type="SUPFAM" id="SSF50978">
    <property type="entry name" value="WD40 repeat-like"/>
    <property type="match status" value="1"/>
</dbReference>
<sequence length="496" mass="54522">MASSSSSQYGGNGSGGRRGRGRGRGTGRGRGRGGDFEGPSSSRRRSGDGVWPEPFVEALAVQVAIDASRSVNRLAAAAALFNLFQVSLSTSLPPSPPPSLSLSLSLSLDAYTFDLEWTSISGNLKDLYFWEPQVCSRWQAVSRSDLLWRELTRRIWNRRLRLLPHPTWRDEFIFRHRTARNFRTGRYIYTALPLIPPDDDGNDGDGDEDNILSCRRLALSDHHLAAGFSDGSVRLFHLPSRTHLLTLRPQHRHLLGRFSRAVSGIILSDAQVIFASHDGDIHVAMVNNVAPVRRAHLGAVVNDGALVDFSGCSRWWVGLYAGTLTDPEAVTGWHLLTDLTDFIARVRVPTHDSAVACTSLRVIVLDLTNHGIILGDEEFHRGLIVGSVDASESAFVAVDARGLASVRRVATLEEICQFTVRGATQRAVLGCMNSGYVIMCTGGVFRVWEVEHGAHLPHLYSFRERVGEVTAVVADERYVVACSSDTSMHLWDFGAQ</sequence>
<dbReference type="InterPro" id="IPR036047">
    <property type="entry name" value="F-box-like_dom_sf"/>
</dbReference>
<dbReference type="PANTHER" id="PTHR19855">
    <property type="entry name" value="WD40 REPEAT PROTEIN 12, 37"/>
    <property type="match status" value="1"/>
</dbReference>
<reference evidence="2 3" key="1">
    <citation type="journal article" date="2019" name="Genome Biol. Evol.">
        <title>The Rhododendron genome and chromosomal organization provide insight into shared whole-genome duplications across the heath family (Ericaceae).</title>
        <authorList>
            <person name="Soza V.L."/>
            <person name="Lindsley D."/>
            <person name="Waalkes A."/>
            <person name="Ramage E."/>
            <person name="Patwardhan R.P."/>
            <person name="Burton J.N."/>
            <person name="Adey A."/>
            <person name="Kumar A."/>
            <person name="Qiu R."/>
            <person name="Shendure J."/>
            <person name="Hall B."/>
        </authorList>
    </citation>
    <scope>NUCLEOTIDE SEQUENCE [LARGE SCALE GENOMIC DNA]</scope>
    <source>
        <strain evidence="2">RSF 1966-606</strain>
    </source>
</reference>
<dbReference type="EMBL" id="QEFC01001729">
    <property type="protein sequence ID" value="KAE9456373.1"/>
    <property type="molecule type" value="Genomic_DNA"/>
</dbReference>
<evidence type="ECO:0008006" key="4">
    <source>
        <dbReference type="Google" id="ProtNLM"/>
    </source>
</evidence>
<keyword evidence="3" id="KW-1185">Reference proteome</keyword>